<feature type="transmembrane region" description="Helical" evidence="1">
    <location>
        <begin position="37"/>
        <end position="57"/>
    </location>
</feature>
<dbReference type="Proteomes" id="UP001501757">
    <property type="component" value="Unassembled WGS sequence"/>
</dbReference>
<gene>
    <name evidence="2" type="ORF">GCM10009092_23550</name>
</gene>
<dbReference type="EMBL" id="BAAAEI010000012">
    <property type="protein sequence ID" value="GAA0358632.1"/>
    <property type="molecule type" value="Genomic_DNA"/>
</dbReference>
<name>A0ABN0X9G8_9ALTE</name>
<feature type="transmembrane region" description="Helical" evidence="1">
    <location>
        <begin position="121"/>
        <end position="139"/>
    </location>
</feature>
<evidence type="ECO:0000313" key="2">
    <source>
        <dbReference type="EMBL" id="GAA0358632.1"/>
    </source>
</evidence>
<accession>A0ABN0X9G8</accession>
<protein>
    <recommendedName>
        <fullName evidence="4">RDD domain-containing protein</fullName>
    </recommendedName>
</protein>
<evidence type="ECO:0000313" key="3">
    <source>
        <dbReference type="Proteomes" id="UP001501757"/>
    </source>
</evidence>
<reference evidence="2 3" key="1">
    <citation type="journal article" date="2019" name="Int. J. Syst. Evol. Microbiol.">
        <title>The Global Catalogue of Microorganisms (GCM) 10K type strain sequencing project: providing services to taxonomists for standard genome sequencing and annotation.</title>
        <authorList>
            <consortium name="The Broad Institute Genomics Platform"/>
            <consortium name="The Broad Institute Genome Sequencing Center for Infectious Disease"/>
            <person name="Wu L."/>
            <person name="Ma J."/>
        </authorList>
    </citation>
    <scope>NUCLEOTIDE SEQUENCE [LARGE SCALE GENOMIC DNA]</scope>
    <source>
        <strain evidence="2 3">JCM 13378</strain>
    </source>
</reference>
<organism evidence="2 3">
    <name type="scientific">Bowmanella denitrificans</name>
    <dbReference type="NCBI Taxonomy" id="366582"/>
    <lineage>
        <taxon>Bacteria</taxon>
        <taxon>Pseudomonadati</taxon>
        <taxon>Pseudomonadota</taxon>
        <taxon>Gammaproteobacteria</taxon>
        <taxon>Alteromonadales</taxon>
        <taxon>Alteromonadaceae</taxon>
        <taxon>Bowmanella</taxon>
    </lineage>
</organism>
<dbReference type="RefSeq" id="WP_343845088.1">
    <property type="nucleotide sequence ID" value="NZ_BAAAEI010000012.1"/>
</dbReference>
<keyword evidence="1" id="KW-0472">Membrane</keyword>
<evidence type="ECO:0008006" key="4">
    <source>
        <dbReference type="Google" id="ProtNLM"/>
    </source>
</evidence>
<evidence type="ECO:0000256" key="1">
    <source>
        <dbReference type="SAM" id="Phobius"/>
    </source>
</evidence>
<proteinExistence type="predicted"/>
<sequence length="191" mass="22918">MNEKPDPLLQDWQSQQVELPDLADLKAKWRKNRIRQWTWVVLDWLSVVLMGVVYFYLDLDHWFKQAWFIAMFVFTLGAAAWNTWLRRLSLFSSRGNLTDHLHRLRAQSINNIRLARLTQGALVFLLVCFALYLVGIWLVDAPPWESFRIKLLRSILFLSFMSLLAWWWAIRLLRKARQQLDWLESIQRGQF</sequence>
<keyword evidence="3" id="KW-1185">Reference proteome</keyword>
<keyword evidence="1" id="KW-0812">Transmembrane</keyword>
<keyword evidence="1" id="KW-1133">Transmembrane helix</keyword>
<feature type="transmembrane region" description="Helical" evidence="1">
    <location>
        <begin position="63"/>
        <end position="84"/>
    </location>
</feature>
<feature type="transmembrane region" description="Helical" evidence="1">
    <location>
        <begin position="151"/>
        <end position="170"/>
    </location>
</feature>
<comment type="caution">
    <text evidence="2">The sequence shown here is derived from an EMBL/GenBank/DDBJ whole genome shotgun (WGS) entry which is preliminary data.</text>
</comment>